<feature type="region of interest" description="Disordered" evidence="1">
    <location>
        <begin position="61"/>
        <end position="80"/>
    </location>
</feature>
<evidence type="ECO:0000313" key="4">
    <source>
        <dbReference type="Proteomes" id="UP000838756"/>
    </source>
</evidence>
<evidence type="ECO:0000313" key="3">
    <source>
        <dbReference type="EMBL" id="CAH2227182.1"/>
    </source>
</evidence>
<feature type="transmembrane region" description="Helical" evidence="2">
    <location>
        <begin position="299"/>
        <end position="319"/>
    </location>
</feature>
<sequence length="391" mass="43857">MNGGRADASTSTEDVKGRPLCLFYFTHPFGVLSPEPPTVTVAPQNIARTYVNMEPVPPFWTSSSSPGYDTTSTRPSYDLGNATVHRNPINLVRNYELEFRRDSVSSSLFSSDMWFSSSASSRFGCERRVVPYNRILPPLDLPTPRDLPLDFDSSDDVWPKKCLNTGKFSLPPIDLTTSCVSGDYFDDKVSVCDSETFKRHRRVFGVRKQRRRTRAGSVRRMITYLIQRNIRAQMTMSYILDDCPTVNSCCFSIPLRTAAIIISTFGLLRAALYIYFFTSSGADLLEDMGMPSSFSKPMRYFHGIFGVLLCVVHALLIIAAVYESDALCELYIWFLVIYLTALIIAGIAVACAAIIGNKILFACLFLFAMMIITLISLYFAVIVANYRMTLP</sequence>
<evidence type="ECO:0000256" key="1">
    <source>
        <dbReference type="SAM" id="MobiDB-lite"/>
    </source>
</evidence>
<proteinExistence type="predicted"/>
<keyword evidence="4" id="KW-1185">Reference proteome</keyword>
<feature type="transmembrane region" description="Helical" evidence="2">
    <location>
        <begin position="331"/>
        <end position="355"/>
    </location>
</feature>
<keyword evidence="2" id="KW-1133">Transmembrane helix</keyword>
<name>A0A8S4QY72_9NEOP</name>
<dbReference type="EMBL" id="CAKXAJ010022607">
    <property type="protein sequence ID" value="CAH2227182.1"/>
    <property type="molecule type" value="Genomic_DNA"/>
</dbReference>
<feature type="transmembrane region" description="Helical" evidence="2">
    <location>
        <begin position="362"/>
        <end position="386"/>
    </location>
</feature>
<keyword evidence="2" id="KW-0812">Transmembrane</keyword>
<organism evidence="3 4">
    <name type="scientific">Pararge aegeria aegeria</name>
    <dbReference type="NCBI Taxonomy" id="348720"/>
    <lineage>
        <taxon>Eukaryota</taxon>
        <taxon>Metazoa</taxon>
        <taxon>Ecdysozoa</taxon>
        <taxon>Arthropoda</taxon>
        <taxon>Hexapoda</taxon>
        <taxon>Insecta</taxon>
        <taxon>Pterygota</taxon>
        <taxon>Neoptera</taxon>
        <taxon>Endopterygota</taxon>
        <taxon>Lepidoptera</taxon>
        <taxon>Glossata</taxon>
        <taxon>Ditrysia</taxon>
        <taxon>Papilionoidea</taxon>
        <taxon>Nymphalidae</taxon>
        <taxon>Satyrinae</taxon>
        <taxon>Satyrini</taxon>
        <taxon>Parargina</taxon>
        <taxon>Pararge</taxon>
    </lineage>
</organism>
<accession>A0A8S4QY72</accession>
<keyword evidence="2" id="KW-0472">Membrane</keyword>
<gene>
    <name evidence="3" type="primary">jg14586</name>
    <name evidence="3" type="ORF">PAEG_LOCUS7711</name>
</gene>
<feature type="transmembrane region" description="Helical" evidence="2">
    <location>
        <begin position="258"/>
        <end position="278"/>
    </location>
</feature>
<protein>
    <submittedName>
        <fullName evidence="3">Jg14586 protein</fullName>
    </submittedName>
</protein>
<feature type="compositionally biased region" description="Polar residues" evidence="1">
    <location>
        <begin position="61"/>
        <end position="75"/>
    </location>
</feature>
<comment type="caution">
    <text evidence="3">The sequence shown here is derived from an EMBL/GenBank/DDBJ whole genome shotgun (WGS) entry which is preliminary data.</text>
</comment>
<reference evidence="3" key="1">
    <citation type="submission" date="2022-03" db="EMBL/GenBank/DDBJ databases">
        <authorList>
            <person name="Lindestad O."/>
        </authorList>
    </citation>
    <scope>NUCLEOTIDE SEQUENCE</scope>
</reference>
<dbReference type="OrthoDB" id="7445369at2759"/>
<evidence type="ECO:0000256" key="2">
    <source>
        <dbReference type="SAM" id="Phobius"/>
    </source>
</evidence>
<dbReference type="Proteomes" id="UP000838756">
    <property type="component" value="Unassembled WGS sequence"/>
</dbReference>
<dbReference type="AlphaFoldDB" id="A0A8S4QY72"/>